<dbReference type="AlphaFoldDB" id="A0AA52EFF8"/>
<dbReference type="SUPFAM" id="SSF63737">
    <property type="entry name" value="Leukotriene A4 hydrolase N-terminal domain"/>
    <property type="match status" value="1"/>
</dbReference>
<dbReference type="InterPro" id="IPR042097">
    <property type="entry name" value="Aminopeptidase_N-like_N_sf"/>
</dbReference>
<evidence type="ECO:0000256" key="1">
    <source>
        <dbReference type="ARBA" id="ARBA00000098"/>
    </source>
</evidence>
<feature type="domain" description="Peptidase M1 membrane alanine aminopeptidase" evidence="12">
    <location>
        <begin position="255"/>
        <end position="466"/>
    </location>
</feature>
<name>A0AA52EFF8_9PROT</name>
<evidence type="ECO:0000256" key="7">
    <source>
        <dbReference type="ARBA" id="ARBA00022670"/>
    </source>
</evidence>
<dbReference type="GO" id="GO:0070006">
    <property type="term" value="F:metalloaminopeptidase activity"/>
    <property type="evidence" value="ECO:0007669"/>
    <property type="project" value="TreeGrafter"/>
</dbReference>
<evidence type="ECO:0000256" key="9">
    <source>
        <dbReference type="ARBA" id="ARBA00022801"/>
    </source>
</evidence>
<evidence type="ECO:0000256" key="3">
    <source>
        <dbReference type="ARBA" id="ARBA00010136"/>
    </source>
</evidence>
<dbReference type="InterPro" id="IPR027268">
    <property type="entry name" value="Peptidase_M4/M1_CTD_sf"/>
</dbReference>
<proteinExistence type="inferred from homology"/>
<dbReference type="PANTHER" id="PTHR11533:SF174">
    <property type="entry name" value="PUROMYCIN-SENSITIVE AMINOPEPTIDASE-RELATED"/>
    <property type="match status" value="1"/>
</dbReference>
<keyword evidence="6 14" id="KW-0031">Aminopeptidase</keyword>
<evidence type="ECO:0000256" key="5">
    <source>
        <dbReference type="ARBA" id="ARBA00015611"/>
    </source>
</evidence>
<dbReference type="Gene3D" id="2.60.40.1730">
    <property type="entry name" value="tricorn interacting facor f3 domain"/>
    <property type="match status" value="1"/>
</dbReference>
<dbReference type="InterPro" id="IPR001930">
    <property type="entry name" value="Peptidase_M1"/>
</dbReference>
<keyword evidence="15" id="KW-1185">Reference proteome</keyword>
<comment type="cofactor">
    <cofactor evidence="2">
        <name>Zn(2+)</name>
        <dbReference type="ChEBI" id="CHEBI:29105"/>
    </cofactor>
</comment>
<dbReference type="GO" id="GO:0006508">
    <property type="term" value="P:proteolysis"/>
    <property type="evidence" value="ECO:0007669"/>
    <property type="project" value="UniProtKB-KW"/>
</dbReference>
<dbReference type="GO" id="GO:0042277">
    <property type="term" value="F:peptide binding"/>
    <property type="evidence" value="ECO:0007669"/>
    <property type="project" value="TreeGrafter"/>
</dbReference>
<comment type="catalytic activity">
    <reaction evidence="1">
        <text>Release of an N-terminal amino acid, Xaa-|-Yaa- from a peptide, amide or arylamide. Xaa is preferably Ala, but may be most amino acids including Pro (slow action). When a terminal hydrophobic residue is followed by a prolyl residue, the two may be released as an intact Xaa-Pro dipeptide.</text>
        <dbReference type="EC" id="3.4.11.2"/>
    </reaction>
</comment>
<dbReference type="GO" id="GO:0005615">
    <property type="term" value="C:extracellular space"/>
    <property type="evidence" value="ECO:0007669"/>
    <property type="project" value="TreeGrafter"/>
</dbReference>
<dbReference type="GO" id="GO:0016285">
    <property type="term" value="F:alanyl aminopeptidase activity"/>
    <property type="evidence" value="ECO:0007669"/>
    <property type="project" value="UniProtKB-EC"/>
</dbReference>
<dbReference type="Pfam" id="PF17900">
    <property type="entry name" value="Peptidase_M1_N"/>
    <property type="match status" value="1"/>
</dbReference>
<evidence type="ECO:0000256" key="10">
    <source>
        <dbReference type="ARBA" id="ARBA00022833"/>
    </source>
</evidence>
<organism evidence="14 15">
    <name type="scientific">Temperatibacter marinus</name>
    <dbReference type="NCBI Taxonomy" id="1456591"/>
    <lineage>
        <taxon>Bacteria</taxon>
        <taxon>Pseudomonadati</taxon>
        <taxon>Pseudomonadota</taxon>
        <taxon>Alphaproteobacteria</taxon>
        <taxon>Kordiimonadales</taxon>
        <taxon>Temperatibacteraceae</taxon>
        <taxon>Temperatibacter</taxon>
    </lineage>
</organism>
<evidence type="ECO:0000256" key="11">
    <source>
        <dbReference type="ARBA" id="ARBA00023049"/>
    </source>
</evidence>
<dbReference type="Proteomes" id="UP001268683">
    <property type="component" value="Chromosome"/>
</dbReference>
<dbReference type="InterPro" id="IPR014782">
    <property type="entry name" value="Peptidase_M1_dom"/>
</dbReference>
<evidence type="ECO:0000313" key="14">
    <source>
        <dbReference type="EMBL" id="WND01349.1"/>
    </source>
</evidence>
<protein>
    <recommendedName>
        <fullName evidence="5">Aminopeptidase N</fullName>
        <ecNumber evidence="4">3.4.11.2</ecNumber>
    </recommendedName>
</protein>
<dbReference type="Pfam" id="PF01433">
    <property type="entry name" value="Peptidase_M1"/>
    <property type="match status" value="1"/>
</dbReference>
<dbReference type="GO" id="GO:0005737">
    <property type="term" value="C:cytoplasm"/>
    <property type="evidence" value="ECO:0007669"/>
    <property type="project" value="TreeGrafter"/>
</dbReference>
<evidence type="ECO:0000313" key="15">
    <source>
        <dbReference type="Proteomes" id="UP001268683"/>
    </source>
</evidence>
<sequence length="823" mass="95177">MRFILIIFVLCLSACTSMPKIDGEGRAFIKVKEGVSADLMAHRKSVITDLRYTISVSIPASYEQDISATTVINVNLTAVSQDLQIDFQERSSQLLFLSVNGTRHPVQHEKEHLIIQKEALTLGENVIEIRHLVGESALNRNSEFLYTLFVPDRARTAFPIFDQPNLKARYTLTLSMPKEWTALSAAPILKIESTDKSKIIQFEESDLMSSYLFSFVAGKFHTIEKTIKGRLMTLLHRESDTAKVDRNIDALFTLHAQAIDWLEEYTGIKYPFMKFGFAVLPGFPFGGMEHTGAIQYRDASLFLPENPSQAALLSRASLISHEVAHMWFGNLVTMNWFDDVWTKEVYANFMAAKIINPSFPDVDHNLNFFLDHYPDAYAVDRTIGANSIYQNLENLNEAGSLYGAIIYKKAPIMMRQLELLLGKDNFQKGIQDYLKTFANKNATWPQLIEIFDRYTDIDVKSWSDVWVNSAGRPSYKNNAQTLQQYDSKSQGRIWPQKIDDNLGYGLFPANIESLYDNWGHYSDIEKGTLFINLYEQMLENNPLVRPLDLLNASVYILEQEKNTLLITEAVKQIETLFWGFLGERQRHAKGAFLEETLWTHMVHTPDRSLKGIFFRAYQSIAMTERGLKRLTRLWEKDLTVPGLRLSEDDLIALTAILAIKQPARASAYLDTQRSRIKNKDRLSRFDYLRPTLSSSKRERLQWFYNLQYLENRYTERWVLSGISYLHHPLRREEAEKLILSSLLLMRDIQLTGSIFFPTRFIQNTLKYHSSSKVEKTIRRFLQERRQYNAQLRLKILQPTDLVRRKVKIKKSILAEKKTKSKEN</sequence>
<dbReference type="InterPro" id="IPR050344">
    <property type="entry name" value="Peptidase_M1_aminopeptidases"/>
</dbReference>
<dbReference type="GO" id="GO:0016020">
    <property type="term" value="C:membrane"/>
    <property type="evidence" value="ECO:0007669"/>
    <property type="project" value="TreeGrafter"/>
</dbReference>
<evidence type="ECO:0000259" key="13">
    <source>
        <dbReference type="Pfam" id="PF17900"/>
    </source>
</evidence>
<accession>A0AA52EFF8</accession>
<dbReference type="CDD" id="cd09602">
    <property type="entry name" value="M1_APN"/>
    <property type="match status" value="1"/>
</dbReference>
<keyword evidence="9" id="KW-0378">Hydrolase</keyword>
<dbReference type="InterPro" id="IPR045357">
    <property type="entry name" value="Aminopeptidase_N-like_N"/>
</dbReference>
<evidence type="ECO:0000256" key="6">
    <source>
        <dbReference type="ARBA" id="ARBA00022438"/>
    </source>
</evidence>
<dbReference type="SUPFAM" id="SSF55486">
    <property type="entry name" value="Metalloproteases ('zincins'), catalytic domain"/>
    <property type="match status" value="1"/>
</dbReference>
<dbReference type="RefSeq" id="WP_310797177.1">
    <property type="nucleotide sequence ID" value="NZ_CP123872.1"/>
</dbReference>
<dbReference type="KEGG" id="tmk:QGN29_07210"/>
<dbReference type="PANTHER" id="PTHR11533">
    <property type="entry name" value="PROTEASE M1 ZINC METALLOPROTEASE"/>
    <property type="match status" value="1"/>
</dbReference>
<dbReference type="Gene3D" id="1.10.390.10">
    <property type="entry name" value="Neutral Protease Domain 2"/>
    <property type="match status" value="1"/>
</dbReference>
<dbReference type="GO" id="GO:0043171">
    <property type="term" value="P:peptide catabolic process"/>
    <property type="evidence" value="ECO:0007669"/>
    <property type="project" value="TreeGrafter"/>
</dbReference>
<evidence type="ECO:0000256" key="8">
    <source>
        <dbReference type="ARBA" id="ARBA00022723"/>
    </source>
</evidence>
<dbReference type="EC" id="3.4.11.2" evidence="4"/>
<keyword evidence="11" id="KW-0482">Metalloprotease</keyword>
<keyword evidence="10" id="KW-0862">Zinc</keyword>
<gene>
    <name evidence="14" type="ORF">QGN29_07210</name>
</gene>
<comment type="similarity">
    <text evidence="3">Belongs to the peptidase M1 family.</text>
</comment>
<keyword evidence="7" id="KW-0645">Protease</keyword>
<dbReference type="EMBL" id="CP123872">
    <property type="protein sequence ID" value="WND01349.1"/>
    <property type="molecule type" value="Genomic_DNA"/>
</dbReference>
<evidence type="ECO:0000259" key="12">
    <source>
        <dbReference type="Pfam" id="PF01433"/>
    </source>
</evidence>
<evidence type="ECO:0000256" key="2">
    <source>
        <dbReference type="ARBA" id="ARBA00001947"/>
    </source>
</evidence>
<keyword evidence="8" id="KW-0479">Metal-binding</keyword>
<reference evidence="14" key="1">
    <citation type="submission" date="2023-04" db="EMBL/GenBank/DDBJ databases">
        <title>Complete genome sequence of Temperatibacter marinus.</title>
        <authorList>
            <person name="Rong J.-C."/>
            <person name="Yi M.-L."/>
            <person name="Zhao Q."/>
        </authorList>
    </citation>
    <scope>NUCLEOTIDE SEQUENCE</scope>
    <source>
        <strain evidence="14">NBRC 110045</strain>
    </source>
</reference>
<feature type="domain" description="Aminopeptidase N-like N-terminal" evidence="13">
    <location>
        <begin position="139"/>
        <end position="212"/>
    </location>
</feature>
<dbReference type="GO" id="GO:0008270">
    <property type="term" value="F:zinc ion binding"/>
    <property type="evidence" value="ECO:0007669"/>
    <property type="project" value="InterPro"/>
</dbReference>
<evidence type="ECO:0000256" key="4">
    <source>
        <dbReference type="ARBA" id="ARBA00012564"/>
    </source>
</evidence>
<dbReference type="PRINTS" id="PR00756">
    <property type="entry name" value="ALADIPTASE"/>
</dbReference>